<dbReference type="GeneID" id="105273744"/>
<feature type="compositionally biased region" description="Basic and acidic residues" evidence="1">
    <location>
        <begin position="100"/>
        <end position="110"/>
    </location>
</feature>
<sequence>MPSKKIAPRPILFRDYSRRSQLRLSQKLRKFRLEKVPQFNPRDIPDNIVTERQISNYETVSRIADDCNDTESDSSHHVRSMDNSNSEENLSDDGETEEDTPSHDNLRNEEEQWFSSDEGEEEDFSEDGSEETYDEDDIEDQEEEDPLLYPGARLTVGDSLLAVLTLFLRHSFSAACLVDILHLIELVCITPNKCKKTFYKFKQYFVKAYPPLKRRFYCARCFEVLKTDKTQCGNCLEETQVAYFIEISLISQLQILYRRSDFVNHLQYRFTKTKINDEFYEDIYDGKVYRELCQPGSILCNPNNISFMWNTDGVSLFKSSKFSVWPFFLSINELPYDQRTKKENLLLAGLWFGPNKPLPQLFLQFISEEIEILRNGVDFYVSGLDDPVRVQGAVICGTCDAPAKALFLNMKQYNGEWGCQKCEARSQQYEDNNVRVYPFIGNLIERTQEETDRLAAQAVDSGKAPKGVKGPSAISALSSNYIRSTAIDIMHCVFLGVIKDLLTLWFSPKYRSKPWSLFQFKKIVDDKVCAMTPPTFVSRLPRAISENLSYLKASELKNWFHYYSLPILESIMSPVYLEHYQLFVNAIYLLSLNSVSGDMVNLADKFIFEFVLRFSDLYDLRFMCSNLHLTRHLPGVVLDFGPLWVTSCFAFEHVNGQLKTLIRGTRFAGLQISTGLSYFMALPELKEQLQPASDIRKFCDRLSRPEKKYKSHEIAPKLHIVGIIKRTLHLSGTIIEAMVSADFIASNLSIFYRLWKNKSLYISTMYKRCKKTDSSCVRYNSNGRIEFGIIKCFMRVSNCNCKSYCSSDQCDSQYCAIIEKCITLPRFNSSLNDDSLNSDFNYSGVYECTLTDNLIAVNINEISHICFFLKISKKQHYIVDPTNTIEVE</sequence>
<dbReference type="PANTHER" id="PTHR46579:SF1">
    <property type="entry name" value="F5_8 TYPE C DOMAIN-CONTAINING PROTEIN"/>
    <property type="match status" value="1"/>
</dbReference>
<evidence type="ECO:0000256" key="1">
    <source>
        <dbReference type="SAM" id="MobiDB-lite"/>
    </source>
</evidence>
<evidence type="ECO:0000313" key="2">
    <source>
        <dbReference type="Proteomes" id="UP000694866"/>
    </source>
</evidence>
<protein>
    <submittedName>
        <fullName evidence="3">Uncharacterized protein</fullName>
    </submittedName>
</protein>
<gene>
    <name evidence="3" type="primary">LOC105273744</name>
</gene>
<dbReference type="OrthoDB" id="8184047at2759"/>
<accession>A0A9R1TTB4</accession>
<dbReference type="RefSeq" id="XP_011314653.1">
    <property type="nucleotide sequence ID" value="XM_011316351.1"/>
</dbReference>
<organism evidence="2 3">
    <name type="scientific">Fopius arisanus</name>
    <dbReference type="NCBI Taxonomy" id="64838"/>
    <lineage>
        <taxon>Eukaryota</taxon>
        <taxon>Metazoa</taxon>
        <taxon>Ecdysozoa</taxon>
        <taxon>Arthropoda</taxon>
        <taxon>Hexapoda</taxon>
        <taxon>Insecta</taxon>
        <taxon>Pterygota</taxon>
        <taxon>Neoptera</taxon>
        <taxon>Endopterygota</taxon>
        <taxon>Hymenoptera</taxon>
        <taxon>Apocrita</taxon>
        <taxon>Ichneumonoidea</taxon>
        <taxon>Braconidae</taxon>
        <taxon>Opiinae</taxon>
        <taxon>Fopius</taxon>
    </lineage>
</organism>
<feature type="region of interest" description="Disordered" evidence="1">
    <location>
        <begin position="66"/>
        <end position="143"/>
    </location>
</feature>
<feature type="compositionally biased region" description="Acidic residues" evidence="1">
    <location>
        <begin position="89"/>
        <end position="99"/>
    </location>
</feature>
<dbReference type="Pfam" id="PF02992">
    <property type="entry name" value="Transposase_21"/>
    <property type="match status" value="1"/>
</dbReference>
<proteinExistence type="predicted"/>
<evidence type="ECO:0000313" key="3">
    <source>
        <dbReference type="RefSeq" id="XP_011314653.1"/>
    </source>
</evidence>
<name>A0A9R1TTB4_9HYME</name>
<dbReference type="PANTHER" id="PTHR46579">
    <property type="entry name" value="F5/8 TYPE C DOMAIN-CONTAINING PROTEIN-RELATED"/>
    <property type="match status" value="1"/>
</dbReference>
<dbReference type="InterPro" id="IPR004242">
    <property type="entry name" value="Transposase_21"/>
</dbReference>
<dbReference type="KEGG" id="fas:105273744"/>
<dbReference type="AlphaFoldDB" id="A0A9R1TTB4"/>
<feature type="compositionally biased region" description="Acidic residues" evidence="1">
    <location>
        <begin position="117"/>
        <end position="143"/>
    </location>
</feature>
<dbReference type="Proteomes" id="UP000694866">
    <property type="component" value="Unplaced"/>
</dbReference>
<keyword evidence="2" id="KW-1185">Reference proteome</keyword>
<reference evidence="3" key="1">
    <citation type="submission" date="2025-08" db="UniProtKB">
        <authorList>
            <consortium name="RefSeq"/>
        </authorList>
    </citation>
    <scope>IDENTIFICATION</scope>
    <source>
        <strain evidence="3">USDA-PBARC FA_bdor</strain>
        <tissue evidence="3">Whole organism</tissue>
    </source>
</reference>